<evidence type="ECO:0000313" key="2">
    <source>
        <dbReference type="Proteomes" id="UP000321947"/>
    </source>
</evidence>
<reference evidence="1 2" key="1">
    <citation type="submission" date="2019-08" db="EMBL/GenBank/DDBJ databases">
        <title>Draft genome sequences of two oriental melons (Cucumis melo L. var makuwa).</title>
        <authorList>
            <person name="Kwon S.-Y."/>
        </authorList>
    </citation>
    <scope>NUCLEOTIDE SEQUENCE [LARGE SCALE GENOMIC DNA]</scope>
    <source>
        <strain evidence="2">cv. Chang Bougi</strain>
        <tissue evidence="1">Leaf</tissue>
    </source>
</reference>
<dbReference type="PANTHER" id="PTHR24559:SF450">
    <property type="entry name" value="RNA-DIRECTED DNA POLYMERASE HOMOLOG"/>
    <property type="match status" value="1"/>
</dbReference>
<dbReference type="InterPro" id="IPR043502">
    <property type="entry name" value="DNA/RNA_pol_sf"/>
</dbReference>
<dbReference type="InterPro" id="IPR043128">
    <property type="entry name" value="Rev_trsase/Diguanyl_cyclase"/>
</dbReference>
<dbReference type="EMBL" id="SSTD01002819">
    <property type="protein sequence ID" value="TYK27327.1"/>
    <property type="molecule type" value="Genomic_DNA"/>
</dbReference>
<dbReference type="InterPro" id="IPR021109">
    <property type="entry name" value="Peptidase_aspartic_dom_sf"/>
</dbReference>
<dbReference type="Pfam" id="PF08284">
    <property type="entry name" value="RVP_2"/>
    <property type="match status" value="1"/>
</dbReference>
<comment type="caution">
    <text evidence="1">The sequence shown here is derived from an EMBL/GenBank/DDBJ whole genome shotgun (WGS) entry which is preliminary data.</text>
</comment>
<organism evidence="1 2">
    <name type="scientific">Cucumis melo var. makuwa</name>
    <name type="common">Oriental melon</name>
    <dbReference type="NCBI Taxonomy" id="1194695"/>
    <lineage>
        <taxon>Eukaryota</taxon>
        <taxon>Viridiplantae</taxon>
        <taxon>Streptophyta</taxon>
        <taxon>Embryophyta</taxon>
        <taxon>Tracheophyta</taxon>
        <taxon>Spermatophyta</taxon>
        <taxon>Magnoliopsida</taxon>
        <taxon>eudicotyledons</taxon>
        <taxon>Gunneridae</taxon>
        <taxon>Pentapetalae</taxon>
        <taxon>rosids</taxon>
        <taxon>fabids</taxon>
        <taxon>Cucurbitales</taxon>
        <taxon>Cucurbitaceae</taxon>
        <taxon>Benincaseae</taxon>
        <taxon>Cucumis</taxon>
    </lineage>
</organism>
<dbReference type="Gene3D" id="2.40.70.10">
    <property type="entry name" value="Acid Proteases"/>
    <property type="match status" value="1"/>
</dbReference>
<gene>
    <name evidence="1" type="ORF">E5676_scaffold394G00130</name>
</gene>
<proteinExistence type="predicted"/>
<protein>
    <submittedName>
        <fullName evidence="1">Ty3-gypsy retrotransposon protein</fullName>
    </submittedName>
</protein>
<evidence type="ECO:0000313" key="1">
    <source>
        <dbReference type="EMBL" id="TYK27327.1"/>
    </source>
</evidence>
<name>A0A5D3DU70_CUCMM</name>
<dbReference type="AlphaFoldDB" id="A0A5D3DU70"/>
<accession>A0A5D3DU70</accession>
<dbReference type="PANTHER" id="PTHR24559">
    <property type="entry name" value="TRANSPOSON TY3-I GAG-POL POLYPROTEIN"/>
    <property type="match status" value="1"/>
</dbReference>
<dbReference type="Gene3D" id="3.10.10.10">
    <property type="entry name" value="HIV Type 1 Reverse Transcriptase, subunit A, domain 1"/>
    <property type="match status" value="1"/>
</dbReference>
<dbReference type="InterPro" id="IPR053134">
    <property type="entry name" value="RNA-dir_DNA_polymerase"/>
</dbReference>
<dbReference type="Proteomes" id="UP000321947">
    <property type="component" value="Unassembled WGS sequence"/>
</dbReference>
<sequence>MKEGEGSLSKDTEEVTEKNKAIVELSINSVVGLSNPDTTKVKEIVHDREGKGVCESIELLLNKWKVVEDFLPLELGGVDVILGMLWLYSLEMIEVDWKNLTMTFVHQGKKGYLVECIALERGGTLTKGDDIEEVLIVEESLSGHTDMHINRRRNWWKRCWHQGALNSVTISDKFPIAVIEELFDELNGASLFSKIDLKVGYHQIRMCANDIEKMAFNT</sequence>
<dbReference type="SUPFAM" id="SSF56672">
    <property type="entry name" value="DNA/RNA polymerases"/>
    <property type="match status" value="1"/>
</dbReference>
<dbReference type="Gene3D" id="3.30.70.270">
    <property type="match status" value="1"/>
</dbReference>